<keyword evidence="6" id="KW-0498">Mitosis</keyword>
<protein>
    <recommendedName>
        <fullName evidence="11">Borealin N-terminal domain-containing protein</fullName>
    </recommendedName>
</protein>
<dbReference type="GO" id="GO:0000070">
    <property type="term" value="P:mitotic sister chromatid segregation"/>
    <property type="evidence" value="ECO:0007669"/>
    <property type="project" value="TreeGrafter"/>
</dbReference>
<comment type="caution">
    <text evidence="12">The sequence shown here is derived from an EMBL/GenBank/DDBJ whole genome shotgun (WGS) entry which is preliminary data.</text>
</comment>
<gene>
    <name evidence="12" type="ORF">CFIMG_007800RA00001</name>
</gene>
<evidence type="ECO:0000256" key="8">
    <source>
        <dbReference type="ARBA" id="ARBA00023306"/>
    </source>
</evidence>
<feature type="compositionally biased region" description="Polar residues" evidence="10">
    <location>
        <begin position="209"/>
        <end position="228"/>
    </location>
</feature>
<keyword evidence="4" id="KW-0158">Chromosome</keyword>
<dbReference type="Pfam" id="PF10444">
    <property type="entry name" value="Nbl1_Borealin_N"/>
    <property type="match status" value="1"/>
</dbReference>
<dbReference type="InterPro" id="IPR018867">
    <property type="entry name" value="Cell_div_borealin"/>
</dbReference>
<evidence type="ECO:0000256" key="10">
    <source>
        <dbReference type="SAM" id="MobiDB-lite"/>
    </source>
</evidence>
<feature type="compositionally biased region" description="Low complexity" evidence="10">
    <location>
        <begin position="295"/>
        <end position="307"/>
    </location>
</feature>
<reference evidence="12 13" key="2">
    <citation type="journal article" date="2013" name="IMA Fungus">
        <title>IMA Genome-F 1: Ceratocystis fimbriata: Draft nuclear genome sequence for the plant pathogen, Ceratocystis fimbriata.</title>
        <authorList>
            <person name="Wilken P.M."/>
            <person name="Steenkamp E.T."/>
            <person name="Wingfield M.J."/>
            <person name="de Beer Z.W."/>
            <person name="Wingfield B.D."/>
        </authorList>
    </citation>
    <scope>NUCLEOTIDE SEQUENCE [LARGE SCALE GENOMIC DNA]</scope>
    <source>
        <strain evidence="12 13">CBS 114723</strain>
    </source>
</reference>
<dbReference type="PANTHER" id="PTHR16040:SF7">
    <property type="entry name" value="AUSTRALIN, ISOFORM A-RELATED"/>
    <property type="match status" value="1"/>
</dbReference>
<evidence type="ECO:0000256" key="3">
    <source>
        <dbReference type="ARBA" id="ARBA00009914"/>
    </source>
</evidence>
<dbReference type="OrthoDB" id="2392550at2759"/>
<reference evidence="12 13" key="1">
    <citation type="journal article" date="2013" name="Fungal Biol.">
        <title>Analysis of microsatellite markers in the genome of the plant pathogen Ceratocystis fimbriata.</title>
        <authorList>
            <person name="Simpson M.C."/>
            <person name="Wilken P.M."/>
            <person name="Coetzee M.P."/>
            <person name="Wingfield M.J."/>
            <person name="Wingfield B.D."/>
        </authorList>
    </citation>
    <scope>NUCLEOTIDE SEQUENCE [LARGE SCALE GENOMIC DNA]</scope>
    <source>
        <strain evidence="12 13">CBS 114723</strain>
    </source>
</reference>
<proteinExistence type="inferred from homology"/>
<evidence type="ECO:0000259" key="11">
    <source>
        <dbReference type="Pfam" id="PF10444"/>
    </source>
</evidence>
<dbReference type="InterPro" id="IPR018851">
    <property type="entry name" value="Borealin_N"/>
</dbReference>
<dbReference type="Proteomes" id="UP000222788">
    <property type="component" value="Unassembled WGS sequence"/>
</dbReference>
<comment type="subcellular location">
    <subcellularLocation>
        <location evidence="2">Chromosome</location>
        <location evidence="2">Centromere</location>
    </subcellularLocation>
    <subcellularLocation>
        <location evidence="1">Nucleus</location>
    </subcellularLocation>
</comment>
<organism evidence="12 13">
    <name type="scientific">Ceratocystis fimbriata CBS 114723</name>
    <dbReference type="NCBI Taxonomy" id="1035309"/>
    <lineage>
        <taxon>Eukaryota</taxon>
        <taxon>Fungi</taxon>
        <taxon>Dikarya</taxon>
        <taxon>Ascomycota</taxon>
        <taxon>Pezizomycotina</taxon>
        <taxon>Sordariomycetes</taxon>
        <taxon>Hypocreomycetidae</taxon>
        <taxon>Microascales</taxon>
        <taxon>Ceratocystidaceae</taxon>
        <taxon>Ceratocystis</taxon>
    </lineage>
</organism>
<dbReference type="PANTHER" id="PTHR16040">
    <property type="entry name" value="AUSTRALIN, ISOFORM A-RELATED"/>
    <property type="match status" value="1"/>
</dbReference>
<name>A0A2C5WTT1_9PEZI</name>
<keyword evidence="9" id="KW-0137">Centromere</keyword>
<comment type="similarity">
    <text evidence="3">Belongs to the borealin family.</text>
</comment>
<keyword evidence="7" id="KW-0539">Nucleus</keyword>
<accession>A0A2C5WTT1</accession>
<feature type="compositionally biased region" description="Polar residues" evidence="10">
    <location>
        <begin position="14"/>
        <end position="45"/>
    </location>
</feature>
<evidence type="ECO:0000313" key="13">
    <source>
        <dbReference type="Proteomes" id="UP000222788"/>
    </source>
</evidence>
<feature type="domain" description="Borealin N-terminal" evidence="11">
    <location>
        <begin position="61"/>
        <end position="116"/>
    </location>
</feature>
<dbReference type="GO" id="GO:0051301">
    <property type="term" value="P:cell division"/>
    <property type="evidence" value="ECO:0007669"/>
    <property type="project" value="UniProtKB-KW"/>
</dbReference>
<evidence type="ECO:0000256" key="4">
    <source>
        <dbReference type="ARBA" id="ARBA00022454"/>
    </source>
</evidence>
<evidence type="ECO:0000256" key="2">
    <source>
        <dbReference type="ARBA" id="ARBA00004584"/>
    </source>
</evidence>
<keyword evidence="8" id="KW-0131">Cell cycle</keyword>
<feature type="compositionally biased region" description="Low complexity" evidence="10">
    <location>
        <begin position="344"/>
        <end position="364"/>
    </location>
</feature>
<evidence type="ECO:0000256" key="7">
    <source>
        <dbReference type="ARBA" id="ARBA00023242"/>
    </source>
</evidence>
<dbReference type="GO" id="GO:0000775">
    <property type="term" value="C:chromosome, centromeric region"/>
    <property type="evidence" value="ECO:0007669"/>
    <property type="project" value="UniProtKB-SubCell"/>
</dbReference>
<keyword evidence="13" id="KW-1185">Reference proteome</keyword>
<evidence type="ECO:0000256" key="5">
    <source>
        <dbReference type="ARBA" id="ARBA00022618"/>
    </source>
</evidence>
<feature type="compositionally biased region" description="Low complexity" evidence="10">
    <location>
        <begin position="261"/>
        <end position="288"/>
    </location>
</feature>
<dbReference type="GO" id="GO:0032133">
    <property type="term" value="C:chromosome passenger complex"/>
    <property type="evidence" value="ECO:0007669"/>
    <property type="project" value="TreeGrafter"/>
</dbReference>
<evidence type="ECO:0000256" key="1">
    <source>
        <dbReference type="ARBA" id="ARBA00004123"/>
    </source>
</evidence>
<evidence type="ECO:0000313" key="12">
    <source>
        <dbReference type="EMBL" id="PHH49437.1"/>
    </source>
</evidence>
<dbReference type="GO" id="GO:0051233">
    <property type="term" value="C:spindle midzone"/>
    <property type="evidence" value="ECO:0007669"/>
    <property type="project" value="TreeGrafter"/>
</dbReference>
<dbReference type="GO" id="GO:0005634">
    <property type="term" value="C:nucleus"/>
    <property type="evidence" value="ECO:0007669"/>
    <property type="project" value="UniProtKB-SubCell"/>
</dbReference>
<dbReference type="AlphaFoldDB" id="A0A2C5WTT1"/>
<feature type="region of interest" description="Disordered" evidence="10">
    <location>
        <begin position="260"/>
        <end position="376"/>
    </location>
</feature>
<evidence type="ECO:0000256" key="9">
    <source>
        <dbReference type="ARBA" id="ARBA00023328"/>
    </source>
</evidence>
<sequence length="376" mass="40207">MAVVYAEQGDDATRSPTRTGIRNRTMTPSPRKNAASHMQPTTPRYNMSPIRKRPAGITQAQKQALIDNLQLEITERARRLRAQYNLQAQSLRTRVEIRLNRIPMSLRKLTMAELVQRHVQQQERSAQIAAKIAAGMTKSTVAPIARPGMKAVPSLAAPTQTTRRFKRTSNAMLGGDKENDNGSSDPMEYPKKRARAVPANASENGPVLSPTSSNSRLVPRSWQQSPTKASPIKVPVSRAASPVKTSRANLLSNMVEKAKTTRAAMTRKATTASVTSTASSTASTTASSRTKRTAASKQAVAPATATRVTRRTSGDSNSSSSTVVKKTSSRPGTAMSKSSTTSRGKAASGTATKKTAASKASAAKDAPKRVLRSRAA</sequence>
<keyword evidence="5" id="KW-0132">Cell division</keyword>
<dbReference type="EMBL" id="APWK03000203">
    <property type="protein sequence ID" value="PHH49437.1"/>
    <property type="molecule type" value="Genomic_DNA"/>
</dbReference>
<feature type="region of interest" description="Disordered" evidence="10">
    <location>
        <begin position="1"/>
        <end position="58"/>
    </location>
</feature>
<evidence type="ECO:0000256" key="6">
    <source>
        <dbReference type="ARBA" id="ARBA00022776"/>
    </source>
</evidence>
<feature type="region of interest" description="Disordered" evidence="10">
    <location>
        <begin position="169"/>
        <end position="245"/>
    </location>
</feature>